<evidence type="ECO:0000313" key="1">
    <source>
        <dbReference type="EMBL" id="RRT34784.1"/>
    </source>
</evidence>
<proteinExistence type="predicted"/>
<dbReference type="Proteomes" id="UP000287651">
    <property type="component" value="Unassembled WGS sequence"/>
</dbReference>
<reference evidence="1 2" key="1">
    <citation type="journal article" date="2014" name="Agronomy (Basel)">
        <title>A Draft Genome Sequence for Ensete ventricosum, the Drought-Tolerant Tree Against Hunger.</title>
        <authorList>
            <person name="Harrison J."/>
            <person name="Moore K.A."/>
            <person name="Paszkiewicz K."/>
            <person name="Jones T."/>
            <person name="Grant M."/>
            <person name="Ambacheew D."/>
            <person name="Muzemil S."/>
            <person name="Studholme D.J."/>
        </authorList>
    </citation>
    <scope>NUCLEOTIDE SEQUENCE [LARGE SCALE GENOMIC DNA]</scope>
</reference>
<sequence>MEATTSSSIEPLLPSKALYADLSHAGDKLRNFQSFLEWMCVVQSDARHMMVS</sequence>
<comment type="caution">
    <text evidence="1">The sequence shown here is derived from an EMBL/GenBank/DDBJ whole genome shotgun (WGS) entry which is preliminary data.</text>
</comment>
<protein>
    <submittedName>
        <fullName evidence="1">Uncharacterized protein</fullName>
    </submittedName>
</protein>
<gene>
    <name evidence="1" type="ORF">B296_00058803</name>
</gene>
<accession>A0A426X5R3</accession>
<name>A0A426X5R3_ENSVE</name>
<evidence type="ECO:0000313" key="2">
    <source>
        <dbReference type="Proteomes" id="UP000287651"/>
    </source>
</evidence>
<dbReference type="AlphaFoldDB" id="A0A426X5R3"/>
<organism evidence="1 2">
    <name type="scientific">Ensete ventricosum</name>
    <name type="common">Abyssinian banana</name>
    <name type="synonym">Musa ensete</name>
    <dbReference type="NCBI Taxonomy" id="4639"/>
    <lineage>
        <taxon>Eukaryota</taxon>
        <taxon>Viridiplantae</taxon>
        <taxon>Streptophyta</taxon>
        <taxon>Embryophyta</taxon>
        <taxon>Tracheophyta</taxon>
        <taxon>Spermatophyta</taxon>
        <taxon>Magnoliopsida</taxon>
        <taxon>Liliopsida</taxon>
        <taxon>Zingiberales</taxon>
        <taxon>Musaceae</taxon>
        <taxon>Ensete</taxon>
    </lineage>
</organism>
<dbReference type="EMBL" id="AMZH03026088">
    <property type="protein sequence ID" value="RRT34784.1"/>
    <property type="molecule type" value="Genomic_DNA"/>
</dbReference>